<evidence type="ECO:0000259" key="1">
    <source>
        <dbReference type="Pfam" id="PF23643"/>
    </source>
</evidence>
<dbReference type="InterPro" id="IPR055428">
    <property type="entry name" value="TRAPPC13_C"/>
</dbReference>
<organism evidence="2 3">
    <name type="scientific">Eimeria praecox</name>
    <dbReference type="NCBI Taxonomy" id="51316"/>
    <lineage>
        <taxon>Eukaryota</taxon>
        <taxon>Sar</taxon>
        <taxon>Alveolata</taxon>
        <taxon>Apicomplexa</taxon>
        <taxon>Conoidasida</taxon>
        <taxon>Coccidia</taxon>
        <taxon>Eucoccidiorida</taxon>
        <taxon>Eimeriorina</taxon>
        <taxon>Eimeriidae</taxon>
        <taxon>Eimeria</taxon>
    </lineage>
</organism>
<dbReference type="Proteomes" id="UP000018201">
    <property type="component" value="Unassembled WGS sequence"/>
</dbReference>
<proteinExistence type="predicted"/>
<feature type="domain" description="Trafficking protein particle complex subunit 13 C-terminal" evidence="1">
    <location>
        <begin position="161"/>
        <end position="246"/>
    </location>
</feature>
<accession>U6H3Y6</accession>
<reference evidence="2" key="2">
    <citation type="submission" date="2013-10" db="EMBL/GenBank/DDBJ databases">
        <authorList>
            <person name="Aslett M."/>
        </authorList>
    </citation>
    <scope>NUCLEOTIDE SEQUENCE [LARGE SCALE GENOMIC DNA]</scope>
    <source>
        <strain evidence="2">Houghton</strain>
    </source>
</reference>
<evidence type="ECO:0000313" key="2">
    <source>
        <dbReference type="EMBL" id="CDI86193.1"/>
    </source>
</evidence>
<dbReference type="AlphaFoldDB" id="U6H3Y6"/>
<protein>
    <recommendedName>
        <fullName evidence="1">Trafficking protein particle complex subunit 13 C-terminal domain-containing protein</fullName>
    </recommendedName>
</protein>
<dbReference type="InterPro" id="IPR010378">
    <property type="entry name" value="TRAPPC13"/>
</dbReference>
<reference evidence="2" key="1">
    <citation type="submission" date="2013-10" db="EMBL/GenBank/DDBJ databases">
        <title>Genomic analysis of the causative agents of coccidiosis in chickens.</title>
        <authorList>
            <person name="Reid A.J."/>
            <person name="Blake D."/>
            <person name="Billington K."/>
            <person name="Browne H."/>
            <person name="Dunn M."/>
            <person name="Hung S."/>
            <person name="Kawahara F."/>
            <person name="Miranda-Saavedra D."/>
            <person name="Mourier T."/>
            <person name="Nagra H."/>
            <person name="Otto T.D."/>
            <person name="Rawlings N."/>
            <person name="Sanchez A."/>
            <person name="Sanders M."/>
            <person name="Subramaniam C."/>
            <person name="Tay Y."/>
            <person name="Dear P."/>
            <person name="Doerig C."/>
            <person name="Gruber A."/>
            <person name="Parkinson J."/>
            <person name="Shirley M."/>
            <person name="Wan K.L."/>
            <person name="Berriman M."/>
            <person name="Tomley F."/>
            <person name="Pain A."/>
        </authorList>
    </citation>
    <scope>NUCLEOTIDE SEQUENCE [LARGE SCALE GENOMIC DNA]</scope>
    <source>
        <strain evidence="2">Houghton</strain>
    </source>
</reference>
<dbReference type="GO" id="GO:1990072">
    <property type="term" value="C:TRAPPIII protein complex"/>
    <property type="evidence" value="ECO:0007669"/>
    <property type="project" value="TreeGrafter"/>
</dbReference>
<dbReference type="EMBL" id="HG694958">
    <property type="protein sequence ID" value="CDI86193.1"/>
    <property type="molecule type" value="Genomic_DNA"/>
</dbReference>
<keyword evidence="3" id="KW-1185">Reference proteome</keyword>
<name>U6H3Y6_9EIME</name>
<gene>
    <name evidence="2" type="ORF">EPH_0070020</name>
</gene>
<evidence type="ECO:0000313" key="3">
    <source>
        <dbReference type="Proteomes" id="UP000018201"/>
    </source>
</evidence>
<dbReference type="PANTHER" id="PTHR13134">
    <property type="entry name" value="TRAFFICKING PROTEIN PARTICLE COMPLEX SUBUNIT 13"/>
    <property type="match status" value="1"/>
</dbReference>
<dbReference type="OrthoDB" id="10250284at2759"/>
<dbReference type="PANTHER" id="PTHR13134:SF3">
    <property type="entry name" value="TRAFFICKING PROTEIN PARTICLE COMPLEX SUBUNIT 13"/>
    <property type="match status" value="1"/>
</dbReference>
<dbReference type="Pfam" id="PF23643">
    <property type="entry name" value="TRAPPC13_C"/>
    <property type="match status" value="1"/>
</dbReference>
<sequence length="258" mass="28624">MAAGDREYLSLKVMRLSQPSWDSNPWPLLSLRDLARDDSDSTLARAEETVNEKWLSSAHALLLPITQGLVCSISHYIASSAEPKSFKKSFRFTAQSPFKVSHRITHLQPPASVALQQTSNLGTLTLQWRTSTGGVGTLSNYELVNAPKPIQPLEMRLVTFPSSVEVDRPFTVELEVINRLQTDLQLMLSVKLSQLEPFVLEGPKQLTLGPLGPMSSKKFSFEVLCLQPGFHSLRGIHVYDSTSRHCTGISPPCHILAF</sequence>
<dbReference type="VEuPathDB" id="ToxoDB:EPH_0070020"/>